<dbReference type="RefSeq" id="WP_081160055.1">
    <property type="nucleotide sequence ID" value="NZ_LWBP01000002.1"/>
</dbReference>
<feature type="domain" description="DUF6089" evidence="1">
    <location>
        <begin position="13"/>
        <end position="151"/>
    </location>
</feature>
<dbReference type="STRING" id="550983.A4R26_10795"/>
<organism evidence="2 3">
    <name type="scientific">Niastella populi</name>
    <dbReference type="NCBI Taxonomy" id="550983"/>
    <lineage>
        <taxon>Bacteria</taxon>
        <taxon>Pseudomonadati</taxon>
        <taxon>Bacteroidota</taxon>
        <taxon>Chitinophagia</taxon>
        <taxon>Chitinophagales</taxon>
        <taxon>Chitinophagaceae</taxon>
        <taxon>Niastella</taxon>
    </lineage>
</organism>
<dbReference type="InterPro" id="IPR011250">
    <property type="entry name" value="OMP/PagP_B-barrel"/>
</dbReference>
<dbReference type="Gene3D" id="2.40.160.20">
    <property type="match status" value="1"/>
</dbReference>
<dbReference type="Pfam" id="PF19573">
    <property type="entry name" value="DUF6089"/>
    <property type="match status" value="1"/>
</dbReference>
<reference evidence="3" key="1">
    <citation type="submission" date="2016-04" db="EMBL/GenBank/DDBJ databases">
        <authorList>
            <person name="Chen L."/>
            <person name="Zhuang W."/>
            <person name="Wang G."/>
        </authorList>
    </citation>
    <scope>NUCLEOTIDE SEQUENCE [LARGE SCALE GENOMIC DNA]</scope>
    <source>
        <strain evidence="3">208</strain>
    </source>
</reference>
<proteinExistence type="predicted"/>
<accession>A0A1V9GC06</accession>
<evidence type="ECO:0000259" key="1">
    <source>
        <dbReference type="Pfam" id="PF19573"/>
    </source>
</evidence>
<keyword evidence="3" id="KW-1185">Reference proteome</keyword>
<dbReference type="AlphaFoldDB" id="A0A1V9GC06"/>
<name>A0A1V9GC06_9BACT</name>
<evidence type="ECO:0000313" key="3">
    <source>
        <dbReference type="Proteomes" id="UP000192276"/>
    </source>
</evidence>
<sequence>MKKLVVTALLFNSVLCVQKVTAQYESIVQQGEFGISAGVGHYFGDLNTRAKLNRPKPAVGVFFRKQFGNYTALRIAAHYARLGYSDVYNTQNDYQRRRNLSFNSNVFELTLQGDFNFYKFIPADPYYNFTPYVTLGAGIFSYDPFAYLNGQKYFLRPLGTEGQGTGAYPDRKPYNTMALVFPIGVGVKYAINDRMNLGFEVVYRYTTTDYLDDVSKTYVGSDKFPPLPDGTPSAAQLLQDRSYETGDIIGIEGRQRGYSKQKDAYVLAEITLSFNLTSYRCPSAN</sequence>
<dbReference type="SUPFAM" id="SSF56925">
    <property type="entry name" value="OMPA-like"/>
    <property type="match status" value="1"/>
</dbReference>
<dbReference type="InterPro" id="IPR045743">
    <property type="entry name" value="DUF6089"/>
</dbReference>
<dbReference type="Proteomes" id="UP000192276">
    <property type="component" value="Unassembled WGS sequence"/>
</dbReference>
<evidence type="ECO:0000313" key="2">
    <source>
        <dbReference type="EMBL" id="OQP67976.1"/>
    </source>
</evidence>
<dbReference type="OrthoDB" id="654178at2"/>
<gene>
    <name evidence="2" type="ORF">A4R26_10795</name>
</gene>
<dbReference type="EMBL" id="LWBP01000002">
    <property type="protein sequence ID" value="OQP67976.1"/>
    <property type="molecule type" value="Genomic_DNA"/>
</dbReference>
<protein>
    <recommendedName>
        <fullName evidence="1">DUF6089 domain-containing protein</fullName>
    </recommendedName>
</protein>
<comment type="caution">
    <text evidence="2">The sequence shown here is derived from an EMBL/GenBank/DDBJ whole genome shotgun (WGS) entry which is preliminary data.</text>
</comment>